<dbReference type="Gene3D" id="3.40.50.300">
    <property type="entry name" value="P-loop containing nucleotide triphosphate hydrolases"/>
    <property type="match status" value="1"/>
</dbReference>
<keyword evidence="2" id="KW-0677">Repeat</keyword>
<dbReference type="InterPro" id="IPR025662">
    <property type="entry name" value="Sigma_54_int_dom_ATP-bd_1"/>
</dbReference>
<organism evidence="6 7">
    <name type="scientific">Phormidesmis priestleyi</name>
    <dbReference type="NCBI Taxonomy" id="268141"/>
    <lineage>
        <taxon>Bacteria</taxon>
        <taxon>Bacillati</taxon>
        <taxon>Cyanobacteriota</taxon>
        <taxon>Cyanophyceae</taxon>
        <taxon>Leptolyngbyales</taxon>
        <taxon>Leptolyngbyaceae</taxon>
        <taxon>Phormidesmis</taxon>
    </lineage>
</organism>
<dbReference type="InterPro" id="IPR027417">
    <property type="entry name" value="P-loop_NTPase"/>
</dbReference>
<dbReference type="InterPro" id="IPR001680">
    <property type="entry name" value="WD40_rpt"/>
</dbReference>
<feature type="repeat" description="WD" evidence="3">
    <location>
        <begin position="1298"/>
        <end position="1332"/>
    </location>
</feature>
<dbReference type="EMBL" id="QBMP01000101">
    <property type="protein sequence ID" value="PZO55286.1"/>
    <property type="molecule type" value="Genomic_DNA"/>
</dbReference>
<protein>
    <recommendedName>
        <fullName evidence="5">Novel STAND NTPase 1 domain-containing protein</fullName>
    </recommendedName>
</protein>
<evidence type="ECO:0000256" key="1">
    <source>
        <dbReference type="ARBA" id="ARBA00022574"/>
    </source>
</evidence>
<dbReference type="PANTHER" id="PTHR22847">
    <property type="entry name" value="WD40 REPEAT PROTEIN"/>
    <property type="match status" value="1"/>
</dbReference>
<name>A0A2W4XDR3_9CYAN</name>
<dbReference type="SUPFAM" id="SSF48452">
    <property type="entry name" value="TPR-like"/>
    <property type="match status" value="1"/>
</dbReference>
<feature type="repeat" description="WD" evidence="3">
    <location>
        <begin position="1653"/>
        <end position="1694"/>
    </location>
</feature>
<dbReference type="PROSITE" id="PS50294">
    <property type="entry name" value="WD_REPEATS_REGION"/>
    <property type="match status" value="12"/>
</dbReference>
<keyword evidence="1 3" id="KW-0853">WD repeat</keyword>
<feature type="repeat" description="WD" evidence="3">
    <location>
        <begin position="1216"/>
        <end position="1249"/>
    </location>
</feature>
<evidence type="ECO:0000259" key="5">
    <source>
        <dbReference type="Pfam" id="PF20703"/>
    </source>
</evidence>
<feature type="domain" description="Novel STAND NTPase 1" evidence="5">
    <location>
        <begin position="576"/>
        <end position="884"/>
    </location>
</feature>
<dbReference type="InterPro" id="IPR020472">
    <property type="entry name" value="WD40_PAC1"/>
</dbReference>
<dbReference type="PROSITE" id="PS00678">
    <property type="entry name" value="WD_REPEATS_1"/>
    <property type="match status" value="1"/>
</dbReference>
<dbReference type="Gene3D" id="2.130.10.10">
    <property type="entry name" value="YVTN repeat-like/Quinoprotein amine dehydrogenase"/>
    <property type="match status" value="5"/>
</dbReference>
<dbReference type="SMART" id="SM00320">
    <property type="entry name" value="WD40"/>
    <property type="match status" value="14"/>
</dbReference>
<evidence type="ECO:0000313" key="7">
    <source>
        <dbReference type="Proteomes" id="UP000249794"/>
    </source>
</evidence>
<feature type="repeat" description="WD" evidence="3">
    <location>
        <begin position="1130"/>
        <end position="1162"/>
    </location>
</feature>
<dbReference type="SUPFAM" id="SSF50978">
    <property type="entry name" value="WD40 repeat-like"/>
    <property type="match status" value="3"/>
</dbReference>
<dbReference type="Pfam" id="PF00400">
    <property type="entry name" value="WD40"/>
    <property type="match status" value="13"/>
</dbReference>
<dbReference type="InterPro" id="IPR036322">
    <property type="entry name" value="WD40_repeat_dom_sf"/>
</dbReference>
<reference evidence="7" key="1">
    <citation type="submission" date="2018-04" db="EMBL/GenBank/DDBJ databases">
        <authorList>
            <person name="Cornet L."/>
        </authorList>
    </citation>
    <scope>NUCLEOTIDE SEQUENCE [LARGE SCALE GENOMIC DNA]</scope>
</reference>
<dbReference type="PROSITE" id="PS00675">
    <property type="entry name" value="SIGMA54_INTERACT_1"/>
    <property type="match status" value="1"/>
</dbReference>
<comment type="caution">
    <text evidence="6">The sequence shown here is derived from an EMBL/GenBank/DDBJ whole genome shotgun (WGS) entry which is preliminary data.</text>
</comment>
<dbReference type="Gene3D" id="1.25.40.10">
    <property type="entry name" value="Tetratricopeptide repeat domain"/>
    <property type="match status" value="1"/>
</dbReference>
<dbReference type="InterPro" id="IPR019775">
    <property type="entry name" value="WD40_repeat_CS"/>
</dbReference>
<feature type="repeat" description="WD" evidence="3">
    <location>
        <begin position="1432"/>
        <end position="1463"/>
    </location>
</feature>
<feature type="repeat" description="WD" evidence="3">
    <location>
        <begin position="1257"/>
        <end position="1291"/>
    </location>
</feature>
<evidence type="ECO:0000313" key="6">
    <source>
        <dbReference type="EMBL" id="PZO55286.1"/>
    </source>
</evidence>
<dbReference type="PROSITE" id="PS50082">
    <property type="entry name" value="WD_REPEATS_2"/>
    <property type="match status" value="12"/>
</dbReference>
<accession>A0A2W4XDR3</accession>
<dbReference type="Pfam" id="PF20703">
    <property type="entry name" value="nSTAND1"/>
    <property type="match status" value="1"/>
</dbReference>
<dbReference type="SUPFAM" id="SSF52540">
    <property type="entry name" value="P-loop containing nucleoside triphosphate hydrolases"/>
    <property type="match status" value="1"/>
</dbReference>
<feature type="region of interest" description="Disordered" evidence="4">
    <location>
        <begin position="179"/>
        <end position="208"/>
    </location>
</feature>
<sequence>MNESLSSHLKSHLEIVTYNKNALNNLRRAVVLGQGQFSLILARVNYQHLRQVLLDELTQHLRVSVVALPPTAVRLRDMLLPASALAPQPIVPIQALMVTGLEDILALEPLLKSANLGRDELPKAFQHPVVLWVNDTVLQQLNRYAPDLKSFAATPIRFEYPIQALVRALTAQANSTFHHLLKTEPTEPTKKTEKTDSDQDTSDYSDRTPDDFLLPYELTFALTQLDLSSKSQDLAINAALIADLLFLQARNLQHQGDWLRSRSYYENSLTYWQTLTQSSVLPLSSDLSPSSSPDPSKLTPQDKQSILLFHLGLWWRNYGNQFQLSPQDHPQNYEKARQYFEACLAIFWQQNRPDRVGHFILALAEVLQKLENWPELAAVAQTAIALHQLDPIRLARDYGYLAEVAIAHSQADPQPNGLSDDLNKAESFAQQALALHSGQPDTPELRHDRGRYRYLLAIAQQLQGQSEQAIAQLESAKSETNPRYDLTLYRRILDRLWHLYFEHKRYAQAFEIKLAQRRVENLFGLRAFIGASTIQPTIQPLPSAIETIGFAAFSTAQASFLDSPEQLLAAEIRASGRLQDIEALINRLYQPRYPIVVIHGQSGVGKSSVLRAGLVPRLRSFISEGRTTLPVLISSYGDWMAQVAGAIAPSDRRDAPINTIALIERLKLVIQEQFQQIVLIFDQFEDFFYEHSEIEDRRDLYIFLRDCLDLPYVKVVLSLREDFLHYLLEWDRSADLSIIDNDILSKEIRYYLGNLTPTAAENLIRYLTQSAAQSTAQSAAQPAASELEEGLITALVDDLVTQAGEVRPIELQLVGAQLQREGITTLADYQSLGRSPKNQLLKNFVSSVIHDCGPENIGIAQSVLYLLSEGNNRPLKSYLELEEALALANMTAEYKQIEEEILEKPVLKKQTLENLRTFKNGEENGDESSHLIALSQLPLVLHILMGSGLIFEVPEVSGVRYQLAHEYIASLVQQPNDFIEALKTERQRLQLTEDQLRKALAAQSASALQTAIARQQTKIAEIQALISSSQLLRLSGNGLEAIANALRAATQMVDSHNPLLRMQTALCLNAALREIREKNELSDHRDWVLAVDCSPSVAEADLVASGLIASGSEDGTIKLWDAKGRLLQTLSGHQAGIVDVRFSPDGAYLASASLDHTVRLWQRDGTFIRVIEHPAASVTSISFSPTESPTEPILAASYSDSHVRLWRLDGTLMSTLQGHDDWARTVAFSPDGRLLATGGEDQTVRLWTIAGEMLQVLRGYRGWVRSVAFSPDGQTVVCAGDASSLRLWSIEGHQLKTFYGHEDWVRSVAFSPDGQRIASASDDHTVRIWRLDGTVEQIFDQRSSAHSLAWSADGKSVVSGGDDDQVHIWRLVGPSELVCCGHLGIVWGARWQPENRQIGDQEKGDQQTKILSAGGDDTIKLWSANGELLKSVVGHRRSVHSAVWSPKGDTFASASADHSVRIWTSEGELVAVLLGHESSVWQVAYSPDGRWLASVSSDRTLRLWTAQGDLIKTWTGHTDTIWHVSISPDGHYLATASEDGTLRLWHHEQGLMQTLADHVGGVWCAVFSADGRWLASGGADGVIRLWSINQLQLVQQPLIEPNPLRLLGHRDWVRSLSFDPQGAFLASGSDDGTVRLWSLSAEGEAIGKMLPPLTGHDGVVWDVDFDRAGERIVSASGDGTVRIWDLRLETLMKKGCDWLADWLLTRPELAKQICERGGRTD</sequence>
<dbReference type="InterPro" id="IPR011990">
    <property type="entry name" value="TPR-like_helical_dom_sf"/>
</dbReference>
<dbReference type="InterPro" id="IPR015943">
    <property type="entry name" value="WD40/YVTN_repeat-like_dom_sf"/>
</dbReference>
<dbReference type="PRINTS" id="PR00320">
    <property type="entry name" value="GPROTEINBRPT"/>
</dbReference>
<dbReference type="PANTHER" id="PTHR22847:SF637">
    <property type="entry name" value="WD REPEAT DOMAIN 5B"/>
    <property type="match status" value="1"/>
</dbReference>
<feature type="repeat" description="WD" evidence="3">
    <location>
        <begin position="1606"/>
        <end position="1640"/>
    </location>
</feature>
<dbReference type="Proteomes" id="UP000249794">
    <property type="component" value="Unassembled WGS sequence"/>
</dbReference>
<feature type="repeat" description="WD" evidence="3">
    <location>
        <begin position="1338"/>
        <end position="1371"/>
    </location>
</feature>
<reference evidence="6 7" key="2">
    <citation type="submission" date="2018-06" db="EMBL/GenBank/DDBJ databases">
        <title>Metagenomic assembly of (sub)arctic Cyanobacteria and their associated microbiome from non-axenic cultures.</title>
        <authorList>
            <person name="Baurain D."/>
        </authorList>
    </citation>
    <scope>NUCLEOTIDE SEQUENCE [LARGE SCALE GENOMIC DNA]</scope>
    <source>
        <strain evidence="6">ULC027bin1</strain>
    </source>
</reference>
<dbReference type="CDD" id="cd00200">
    <property type="entry name" value="WD40"/>
    <property type="match status" value="2"/>
</dbReference>
<dbReference type="InterPro" id="IPR049052">
    <property type="entry name" value="nSTAND1"/>
</dbReference>
<evidence type="ECO:0000256" key="3">
    <source>
        <dbReference type="PROSITE-ProRule" id="PRU00221"/>
    </source>
</evidence>
<feature type="repeat" description="WD" evidence="3">
    <location>
        <begin position="1514"/>
        <end position="1545"/>
    </location>
</feature>
<evidence type="ECO:0000256" key="4">
    <source>
        <dbReference type="SAM" id="MobiDB-lite"/>
    </source>
</evidence>
<feature type="compositionally biased region" description="Basic and acidic residues" evidence="4">
    <location>
        <begin position="181"/>
        <end position="197"/>
    </location>
</feature>
<proteinExistence type="predicted"/>
<feature type="repeat" description="WD" evidence="3">
    <location>
        <begin position="1473"/>
        <end position="1504"/>
    </location>
</feature>
<feature type="repeat" description="WD" evidence="3">
    <location>
        <begin position="1081"/>
        <end position="1121"/>
    </location>
</feature>
<gene>
    <name evidence="6" type="ORF">DCF15_10870</name>
</gene>
<evidence type="ECO:0000256" key="2">
    <source>
        <dbReference type="ARBA" id="ARBA00022737"/>
    </source>
</evidence>
<feature type="repeat" description="WD" evidence="3">
    <location>
        <begin position="1555"/>
        <end position="1596"/>
    </location>
</feature>